<dbReference type="OrthoDB" id="10327197at2759"/>
<evidence type="ECO:0000313" key="4">
    <source>
        <dbReference type="Proteomes" id="UP000435112"/>
    </source>
</evidence>
<evidence type="ECO:0000313" key="3">
    <source>
        <dbReference type="Proteomes" id="UP000429607"/>
    </source>
</evidence>
<protein>
    <submittedName>
        <fullName evidence="1">Uncharacterized protein</fullName>
    </submittedName>
</protein>
<accession>A0A6A3HIK1</accession>
<name>A0A6A3HIK1_9STRA</name>
<gene>
    <name evidence="1" type="ORF">PR001_g27586</name>
    <name evidence="2" type="ORF">PR002_g24595</name>
</gene>
<organism evidence="1 3">
    <name type="scientific">Phytophthora rubi</name>
    <dbReference type="NCBI Taxonomy" id="129364"/>
    <lineage>
        <taxon>Eukaryota</taxon>
        <taxon>Sar</taxon>
        <taxon>Stramenopiles</taxon>
        <taxon>Oomycota</taxon>
        <taxon>Peronosporomycetes</taxon>
        <taxon>Peronosporales</taxon>
        <taxon>Peronosporaceae</taxon>
        <taxon>Phytophthora</taxon>
    </lineage>
</organism>
<proteinExistence type="predicted"/>
<dbReference type="AlphaFoldDB" id="A0A6A3HIK1"/>
<dbReference type="EMBL" id="QXFU01003051">
    <property type="protein sequence ID" value="KAE8978842.1"/>
    <property type="molecule type" value="Genomic_DNA"/>
</dbReference>
<evidence type="ECO:0000313" key="1">
    <source>
        <dbReference type="EMBL" id="KAE8969147.1"/>
    </source>
</evidence>
<comment type="caution">
    <text evidence="1">The sequence shown here is derived from an EMBL/GenBank/DDBJ whole genome shotgun (WGS) entry which is preliminary data.</text>
</comment>
<dbReference type="Proteomes" id="UP000429607">
    <property type="component" value="Unassembled WGS sequence"/>
</dbReference>
<sequence>MATSPSTSPLCLSSTCVSACSLSVRVLSPHADGDEVNVPHLKRHVALQKRSKRLPES</sequence>
<dbReference type="EMBL" id="QXFV01004524">
    <property type="protein sequence ID" value="KAE8969147.1"/>
    <property type="molecule type" value="Genomic_DNA"/>
</dbReference>
<evidence type="ECO:0000313" key="2">
    <source>
        <dbReference type="EMBL" id="KAE8978842.1"/>
    </source>
</evidence>
<reference evidence="3 4" key="1">
    <citation type="submission" date="2018-09" db="EMBL/GenBank/DDBJ databases">
        <title>Genomic investigation of the strawberry pathogen Phytophthora fragariae indicates pathogenicity is determined by transcriptional variation in three key races.</title>
        <authorList>
            <person name="Adams T.M."/>
            <person name="Armitage A.D."/>
            <person name="Sobczyk M.K."/>
            <person name="Bates H.J."/>
            <person name="Dunwell J.M."/>
            <person name="Nellist C.F."/>
            <person name="Harrison R.J."/>
        </authorList>
    </citation>
    <scope>NUCLEOTIDE SEQUENCE [LARGE SCALE GENOMIC DNA]</scope>
    <source>
        <strain evidence="1 3">SCRP249</strain>
        <strain evidence="2 4">SCRP324</strain>
    </source>
</reference>
<dbReference type="Proteomes" id="UP000435112">
    <property type="component" value="Unassembled WGS sequence"/>
</dbReference>